<sequence>MIPAAAAAAIMDHGFLADWSAFAMTCHKVARQVAERREILLRRDPSFPDDEFFALPAVRRRLRAVLRRSLSLAVLERGIKAMSAKLGPERVETEPVYEELFVRPALVDVPQHEDPPTAELGVDDTHRFVLGVRLASGGETTLRVLRPRLYAWGDHGGEVVPKEDGTPYAFTHRGCGGCGECAACLRSLCCDGSLVAWVRPQQDSRPVHLECLATCLFVDYAPTGRATCALSGAKIDKFAVRLAVVVPKHNGEPDWGILFRLHEARAFMRALRAEPGLEHFDVADVRGVAELAPEHRDWALAALRGEGGPPSPPLTSATHLRAYTALGCFEANYPMHCMDCKPRPPKARKRDPGQKTISAFFKKAAA</sequence>
<keyword evidence="2" id="KW-0479">Metal-binding</keyword>
<feature type="domain" description="PARP-type" evidence="6">
    <location>
        <begin position="216"/>
        <end position="297"/>
    </location>
</feature>
<evidence type="ECO:0000313" key="8">
    <source>
        <dbReference type="Proteomes" id="UP001363151"/>
    </source>
</evidence>
<dbReference type="EMBL" id="JBBJCI010000035">
    <property type="protein sequence ID" value="KAK7253216.1"/>
    <property type="molecule type" value="Genomic_DNA"/>
</dbReference>
<keyword evidence="3" id="KW-0863">Zinc-finger</keyword>
<evidence type="ECO:0000256" key="5">
    <source>
        <dbReference type="ARBA" id="ARBA00023242"/>
    </source>
</evidence>
<name>A0ABR1GBN3_AURAN</name>
<dbReference type="PROSITE" id="PS50064">
    <property type="entry name" value="ZF_PARP_2"/>
    <property type="match status" value="1"/>
</dbReference>
<dbReference type="Proteomes" id="UP001363151">
    <property type="component" value="Unassembled WGS sequence"/>
</dbReference>
<reference evidence="7 8" key="1">
    <citation type="submission" date="2024-03" db="EMBL/GenBank/DDBJ databases">
        <title>Aureococcus anophagefferens CCMP1851 and Kratosvirus quantuckense: Draft genome of a second virus-susceptible host strain in the model system.</title>
        <authorList>
            <person name="Chase E."/>
            <person name="Truchon A.R."/>
            <person name="Schepens W."/>
            <person name="Wilhelm S.W."/>
        </authorList>
    </citation>
    <scope>NUCLEOTIDE SEQUENCE [LARGE SCALE GENOMIC DNA]</scope>
    <source>
        <strain evidence="7 8">CCMP1851</strain>
    </source>
</reference>
<keyword evidence="4" id="KW-0862">Zinc</keyword>
<organism evidence="7 8">
    <name type="scientific">Aureococcus anophagefferens</name>
    <name type="common">Harmful bloom alga</name>
    <dbReference type="NCBI Taxonomy" id="44056"/>
    <lineage>
        <taxon>Eukaryota</taxon>
        <taxon>Sar</taxon>
        <taxon>Stramenopiles</taxon>
        <taxon>Ochrophyta</taxon>
        <taxon>Pelagophyceae</taxon>
        <taxon>Pelagomonadales</taxon>
        <taxon>Pelagomonadaceae</taxon>
        <taxon>Aureococcus</taxon>
    </lineage>
</organism>
<protein>
    <recommendedName>
        <fullName evidence="6">PARP-type domain-containing protein</fullName>
    </recommendedName>
</protein>
<evidence type="ECO:0000256" key="2">
    <source>
        <dbReference type="ARBA" id="ARBA00022723"/>
    </source>
</evidence>
<comment type="subcellular location">
    <subcellularLocation>
        <location evidence="1">Nucleus</location>
    </subcellularLocation>
</comment>
<evidence type="ECO:0000256" key="1">
    <source>
        <dbReference type="ARBA" id="ARBA00004123"/>
    </source>
</evidence>
<gene>
    <name evidence="7" type="ORF">SO694_00001056</name>
</gene>
<evidence type="ECO:0000256" key="4">
    <source>
        <dbReference type="ARBA" id="ARBA00022833"/>
    </source>
</evidence>
<keyword evidence="5" id="KW-0539">Nucleus</keyword>
<evidence type="ECO:0000256" key="3">
    <source>
        <dbReference type="ARBA" id="ARBA00022771"/>
    </source>
</evidence>
<dbReference type="InterPro" id="IPR001510">
    <property type="entry name" value="Znf_PARP"/>
</dbReference>
<evidence type="ECO:0000313" key="7">
    <source>
        <dbReference type="EMBL" id="KAK7253216.1"/>
    </source>
</evidence>
<evidence type="ECO:0000259" key="6">
    <source>
        <dbReference type="PROSITE" id="PS50064"/>
    </source>
</evidence>
<dbReference type="InterPro" id="IPR036957">
    <property type="entry name" value="Znf_PARP_sf"/>
</dbReference>
<keyword evidence="8" id="KW-1185">Reference proteome</keyword>
<comment type="caution">
    <text evidence="7">The sequence shown here is derived from an EMBL/GenBank/DDBJ whole genome shotgun (WGS) entry which is preliminary data.</text>
</comment>
<accession>A0ABR1GBN3</accession>
<proteinExistence type="predicted"/>
<dbReference type="Gene3D" id="3.30.1740.10">
    <property type="entry name" value="Zinc finger, PARP-type"/>
    <property type="match status" value="1"/>
</dbReference>